<feature type="domain" description="NADP-dependent oxidoreductase" evidence="1">
    <location>
        <begin position="3"/>
        <end position="268"/>
    </location>
</feature>
<dbReference type="EMBL" id="PNBW01000048">
    <property type="protein sequence ID" value="TMO74413.1"/>
    <property type="molecule type" value="Genomic_DNA"/>
</dbReference>
<evidence type="ECO:0000313" key="3">
    <source>
        <dbReference type="Proteomes" id="UP000307164"/>
    </source>
</evidence>
<accession>A0ABY2VXH7</accession>
<dbReference type="InterPro" id="IPR053135">
    <property type="entry name" value="AKR2_Oxidoreductase"/>
</dbReference>
<dbReference type="CDD" id="cd19097">
    <property type="entry name" value="AKR_unchar"/>
    <property type="match status" value="1"/>
</dbReference>
<proteinExistence type="predicted"/>
<evidence type="ECO:0000259" key="1">
    <source>
        <dbReference type="Pfam" id="PF00248"/>
    </source>
</evidence>
<dbReference type="Proteomes" id="UP000307164">
    <property type="component" value="Unassembled WGS sequence"/>
</dbReference>
<dbReference type="PANTHER" id="PTHR43312">
    <property type="entry name" value="D-THREO-ALDOSE 1-DEHYDROGENASE"/>
    <property type="match status" value="1"/>
</dbReference>
<comment type="caution">
    <text evidence="2">The sequence shown here is derived from an EMBL/GenBank/DDBJ whole genome shotgun (WGS) entry which is preliminary data.</text>
</comment>
<dbReference type="Pfam" id="PF00248">
    <property type="entry name" value="Aldo_ket_red"/>
    <property type="match status" value="1"/>
</dbReference>
<keyword evidence="3" id="KW-1185">Reference proteome</keyword>
<gene>
    <name evidence="2" type="ORF">CWC20_10775</name>
</gene>
<dbReference type="SUPFAM" id="SSF51430">
    <property type="entry name" value="NAD(P)-linked oxidoreductase"/>
    <property type="match status" value="1"/>
</dbReference>
<evidence type="ECO:0000313" key="2">
    <source>
        <dbReference type="EMBL" id="TMO74413.1"/>
    </source>
</evidence>
<organism evidence="2 3">
    <name type="scientific">Pseudoalteromonas aurantia</name>
    <dbReference type="NCBI Taxonomy" id="43654"/>
    <lineage>
        <taxon>Bacteria</taxon>
        <taxon>Pseudomonadati</taxon>
        <taxon>Pseudomonadota</taxon>
        <taxon>Gammaproteobacteria</taxon>
        <taxon>Alteromonadales</taxon>
        <taxon>Pseudoalteromonadaceae</taxon>
        <taxon>Pseudoalteromonas</taxon>
    </lineage>
</organism>
<name>A0ABY2VXH7_9GAMM</name>
<dbReference type="InterPro" id="IPR023210">
    <property type="entry name" value="NADP_OxRdtase_dom"/>
</dbReference>
<protein>
    <recommendedName>
        <fullName evidence="1">NADP-dependent oxidoreductase domain-containing protein</fullName>
    </recommendedName>
</protein>
<sequence length="296" mass="33381">MVKLALGSVQFGTNYGVSNSYGQPNTQEITEILALAHHNNINVIDTAIAYGDSEQVLGELADITNRFEIITKLPPLNKEQFSPADCAYYLELLDLSYQKLQTNRLSGLLFHSADDILKDGNNELLQGIFSLKKSKKLAKSGVSLYSQGKYSKLLNAPLVDLVQIPYNCFDTFFSSSGYLHKFKERNIEVHARSSFLQGLLLMELQDIPEYFLPWLDKLTLFSQVASEFSLSNLELALSYVVKEKNIDKLVIGVNNAKELEQVIQAYHNAHKVEHDQLPDLSCLEQKLVNPAHWQLD</sequence>
<dbReference type="InterPro" id="IPR036812">
    <property type="entry name" value="NAD(P)_OxRdtase_dom_sf"/>
</dbReference>
<dbReference type="Gene3D" id="3.20.20.100">
    <property type="entry name" value="NADP-dependent oxidoreductase domain"/>
    <property type="match status" value="1"/>
</dbReference>
<reference evidence="2 3" key="1">
    <citation type="submission" date="2018-01" db="EMBL/GenBank/DDBJ databases">
        <authorList>
            <person name="Paulsen S."/>
            <person name="Gram L.K."/>
        </authorList>
    </citation>
    <scope>NUCLEOTIDE SEQUENCE [LARGE SCALE GENOMIC DNA]</scope>
    <source>
        <strain evidence="2 3">S3895</strain>
    </source>
</reference>
<reference evidence="3" key="2">
    <citation type="submission" date="2019-06" db="EMBL/GenBank/DDBJ databases">
        <title>Co-occurence of chitin degradation, pigmentation and bioactivity in marine Pseudoalteromonas.</title>
        <authorList>
            <person name="Sonnenschein E.C."/>
            <person name="Bech P.K."/>
        </authorList>
    </citation>
    <scope>NUCLEOTIDE SEQUENCE [LARGE SCALE GENOMIC DNA]</scope>
    <source>
        <strain evidence="3">S3895</strain>
    </source>
</reference>
<dbReference type="PANTHER" id="PTHR43312:SF1">
    <property type="entry name" value="NADP-DEPENDENT OXIDOREDUCTASE DOMAIN-CONTAINING PROTEIN"/>
    <property type="match status" value="1"/>
</dbReference>